<sequence length="154" mass="17812">MERFGDWIIIIAAAGIMIWWLLRRFDHWLHEPPGSRLRKLALAGGVEQDDTVILLQEHGYEVLTGKHRIPLGVILDDGPVKSTYPYFDYLVSKEDKYYLVKSERSGQPTDWTTNGLRDKFLLFILLFPDCEGIVIVEFDSQQLRTVRFKVGDGE</sequence>
<keyword evidence="1" id="KW-0472">Membrane</keyword>
<evidence type="ECO:0000313" key="2">
    <source>
        <dbReference type="EMBL" id="MEQ4483066.1"/>
    </source>
</evidence>
<comment type="caution">
    <text evidence="2">The sequence shown here is derived from an EMBL/GenBank/DDBJ whole genome shotgun (WGS) entry which is preliminary data.</text>
</comment>
<keyword evidence="1" id="KW-0812">Transmembrane</keyword>
<dbReference type="EMBL" id="JASKHM010000006">
    <property type="protein sequence ID" value="MEQ4483066.1"/>
    <property type="molecule type" value="Genomic_DNA"/>
</dbReference>
<dbReference type="Proteomes" id="UP001493487">
    <property type="component" value="Unassembled WGS sequence"/>
</dbReference>
<keyword evidence="1" id="KW-1133">Transmembrane helix</keyword>
<evidence type="ECO:0000256" key="1">
    <source>
        <dbReference type="SAM" id="Phobius"/>
    </source>
</evidence>
<reference evidence="2 3" key="1">
    <citation type="journal article" date="2023" name="Genome Announc.">
        <title>Pan-Genome Analyses of the Genus Cohnella and Proposal of the Novel Species Cohnella silvisoli sp. nov., Isolated from Forest Soil.</title>
        <authorList>
            <person name="Wang C."/>
            <person name="Mao L."/>
            <person name="Bao G."/>
            <person name="Zhu H."/>
        </authorList>
    </citation>
    <scope>NUCLEOTIDE SEQUENCE [LARGE SCALE GENOMIC DNA]</scope>
    <source>
        <strain evidence="2 3">NL03-T5-1</strain>
    </source>
</reference>
<dbReference type="RefSeq" id="WP_232184181.1">
    <property type="nucleotide sequence ID" value="NZ_JAIOAP010000002.1"/>
</dbReference>
<keyword evidence="3" id="KW-1185">Reference proteome</keyword>
<accession>A0ABV1KSP0</accession>
<feature type="transmembrane region" description="Helical" evidence="1">
    <location>
        <begin position="6"/>
        <end position="22"/>
    </location>
</feature>
<organism evidence="2 3">
    <name type="scientific">Cohnella silvisoli</name>
    <dbReference type="NCBI Taxonomy" id="2873699"/>
    <lineage>
        <taxon>Bacteria</taxon>
        <taxon>Bacillati</taxon>
        <taxon>Bacillota</taxon>
        <taxon>Bacilli</taxon>
        <taxon>Bacillales</taxon>
        <taxon>Paenibacillaceae</taxon>
        <taxon>Cohnella</taxon>
    </lineage>
</organism>
<evidence type="ECO:0000313" key="3">
    <source>
        <dbReference type="Proteomes" id="UP001493487"/>
    </source>
</evidence>
<protein>
    <submittedName>
        <fullName evidence="2">Uncharacterized protein</fullName>
    </submittedName>
</protein>
<gene>
    <name evidence="2" type="ORF">QJS35_11730</name>
</gene>
<name>A0ABV1KSP0_9BACL</name>
<proteinExistence type="predicted"/>